<evidence type="ECO:0000256" key="3">
    <source>
        <dbReference type="ARBA" id="ARBA00009184"/>
    </source>
</evidence>
<evidence type="ECO:0000256" key="7">
    <source>
        <dbReference type="ARBA" id="ARBA00022801"/>
    </source>
</evidence>
<evidence type="ECO:0000256" key="8">
    <source>
        <dbReference type="ARBA" id="ARBA00022842"/>
    </source>
</evidence>
<keyword evidence="9" id="KW-0718">Serine biosynthesis</keyword>
<dbReference type="EC" id="3.1.3.3" evidence="4"/>
<keyword evidence="6" id="KW-0479">Metal-binding</keyword>
<comment type="catalytic activity">
    <reaction evidence="11">
        <text>O-phospho-D-serine + H2O = D-serine + phosphate</text>
        <dbReference type="Rhea" id="RHEA:24873"/>
        <dbReference type="ChEBI" id="CHEBI:15377"/>
        <dbReference type="ChEBI" id="CHEBI:35247"/>
        <dbReference type="ChEBI" id="CHEBI:43474"/>
        <dbReference type="ChEBI" id="CHEBI:58680"/>
        <dbReference type="EC" id="3.1.3.3"/>
    </reaction>
</comment>
<organism evidence="12 13">
    <name type="scientific">Streptomyces thermolineatus</name>
    <dbReference type="NCBI Taxonomy" id="44033"/>
    <lineage>
        <taxon>Bacteria</taxon>
        <taxon>Bacillati</taxon>
        <taxon>Actinomycetota</taxon>
        <taxon>Actinomycetes</taxon>
        <taxon>Kitasatosporales</taxon>
        <taxon>Streptomycetaceae</taxon>
        <taxon>Streptomyces</taxon>
    </lineage>
</organism>
<keyword evidence="8" id="KW-0460">Magnesium</keyword>
<comment type="catalytic activity">
    <reaction evidence="10">
        <text>O-phospho-L-serine + H2O = L-serine + phosphate</text>
        <dbReference type="Rhea" id="RHEA:21208"/>
        <dbReference type="ChEBI" id="CHEBI:15377"/>
        <dbReference type="ChEBI" id="CHEBI:33384"/>
        <dbReference type="ChEBI" id="CHEBI:43474"/>
        <dbReference type="ChEBI" id="CHEBI:57524"/>
        <dbReference type="EC" id="3.1.3.3"/>
    </reaction>
</comment>
<keyword evidence="5" id="KW-0028">Amino-acid biosynthesis</keyword>
<comment type="caution">
    <text evidence="12">The sequence shown here is derived from an EMBL/GenBank/DDBJ whole genome shotgun (WGS) entry which is preliminary data.</text>
</comment>
<dbReference type="EMBL" id="BAAATA010000004">
    <property type="protein sequence ID" value="GAA2476305.1"/>
    <property type="molecule type" value="Genomic_DNA"/>
</dbReference>
<evidence type="ECO:0000256" key="11">
    <source>
        <dbReference type="ARBA" id="ARBA00048523"/>
    </source>
</evidence>
<gene>
    <name evidence="12" type="ORF">GCM10010406_10540</name>
</gene>
<name>A0ABP5YBC4_9ACTN</name>
<evidence type="ECO:0000313" key="12">
    <source>
        <dbReference type="EMBL" id="GAA2476305.1"/>
    </source>
</evidence>
<dbReference type="NCBIfam" id="TIGR01488">
    <property type="entry name" value="HAD-SF-IB"/>
    <property type="match status" value="1"/>
</dbReference>
<evidence type="ECO:0000256" key="9">
    <source>
        <dbReference type="ARBA" id="ARBA00023299"/>
    </source>
</evidence>
<evidence type="ECO:0000256" key="1">
    <source>
        <dbReference type="ARBA" id="ARBA00001946"/>
    </source>
</evidence>
<evidence type="ECO:0000256" key="10">
    <source>
        <dbReference type="ARBA" id="ARBA00048138"/>
    </source>
</evidence>
<keyword evidence="13" id="KW-1185">Reference proteome</keyword>
<proteinExistence type="inferred from homology"/>
<dbReference type="InterPro" id="IPR036412">
    <property type="entry name" value="HAD-like_sf"/>
</dbReference>
<sequence>MLTGMSRLHVFDLDGTLIHGTAAPVVISRRLGVLDEVHELERALLAGEIDPPGYAVRVHALWGGLTEDVVAEAFDDAPWLDGIREVWAEIRERGEYCAVVSLSPGFFVERLLEWGAHAAHGSRFPAVPFREPIDPAGILTAAAKVRIADELCARFGVGRDRCVAYGDSMSDVELFGAVSTSVAVNADHHVGGLATHSYTGRDLREAYALVADAPPSPAG</sequence>
<comment type="pathway">
    <text evidence="2">Amino-acid biosynthesis; L-serine biosynthesis; L-serine from 3-phospho-D-glycerate: step 3/3.</text>
</comment>
<dbReference type="SUPFAM" id="SSF56784">
    <property type="entry name" value="HAD-like"/>
    <property type="match status" value="1"/>
</dbReference>
<dbReference type="PANTHER" id="PTHR43344:SF2">
    <property type="entry name" value="PHOSPHOSERINE PHOSPHATASE"/>
    <property type="match status" value="1"/>
</dbReference>
<dbReference type="Gene3D" id="3.40.50.1000">
    <property type="entry name" value="HAD superfamily/HAD-like"/>
    <property type="match status" value="1"/>
</dbReference>
<evidence type="ECO:0000313" key="13">
    <source>
        <dbReference type="Proteomes" id="UP001501358"/>
    </source>
</evidence>
<evidence type="ECO:0000256" key="2">
    <source>
        <dbReference type="ARBA" id="ARBA00005135"/>
    </source>
</evidence>
<evidence type="ECO:0000256" key="4">
    <source>
        <dbReference type="ARBA" id="ARBA00012640"/>
    </source>
</evidence>
<comment type="similarity">
    <text evidence="3">Belongs to the HAD-like hydrolase superfamily. SerB family.</text>
</comment>
<dbReference type="InterPro" id="IPR050582">
    <property type="entry name" value="HAD-like_SerB"/>
</dbReference>
<accession>A0ABP5YBC4</accession>
<comment type="cofactor">
    <cofactor evidence="1">
        <name>Mg(2+)</name>
        <dbReference type="ChEBI" id="CHEBI:18420"/>
    </cofactor>
</comment>
<dbReference type="Pfam" id="PF12710">
    <property type="entry name" value="HAD"/>
    <property type="match status" value="1"/>
</dbReference>
<evidence type="ECO:0000256" key="6">
    <source>
        <dbReference type="ARBA" id="ARBA00022723"/>
    </source>
</evidence>
<dbReference type="InterPro" id="IPR023214">
    <property type="entry name" value="HAD_sf"/>
</dbReference>
<protein>
    <recommendedName>
        <fullName evidence="4">phosphoserine phosphatase</fullName>
        <ecNumber evidence="4">3.1.3.3</ecNumber>
    </recommendedName>
</protein>
<reference evidence="13" key="1">
    <citation type="journal article" date="2019" name="Int. J. Syst. Evol. Microbiol.">
        <title>The Global Catalogue of Microorganisms (GCM) 10K type strain sequencing project: providing services to taxonomists for standard genome sequencing and annotation.</title>
        <authorList>
            <consortium name="The Broad Institute Genomics Platform"/>
            <consortium name="The Broad Institute Genome Sequencing Center for Infectious Disease"/>
            <person name="Wu L."/>
            <person name="Ma J."/>
        </authorList>
    </citation>
    <scope>NUCLEOTIDE SEQUENCE [LARGE SCALE GENOMIC DNA]</scope>
    <source>
        <strain evidence="13">JCM 6307</strain>
    </source>
</reference>
<keyword evidence="7" id="KW-0378">Hydrolase</keyword>
<evidence type="ECO:0000256" key="5">
    <source>
        <dbReference type="ARBA" id="ARBA00022605"/>
    </source>
</evidence>
<dbReference type="Proteomes" id="UP001501358">
    <property type="component" value="Unassembled WGS sequence"/>
</dbReference>
<dbReference type="PANTHER" id="PTHR43344">
    <property type="entry name" value="PHOSPHOSERINE PHOSPHATASE"/>
    <property type="match status" value="1"/>
</dbReference>